<feature type="domain" description="RNase H type-1" evidence="1">
    <location>
        <begin position="17"/>
        <end position="81"/>
    </location>
</feature>
<protein>
    <recommendedName>
        <fullName evidence="1">RNase H type-1 domain-containing protein</fullName>
    </recommendedName>
</protein>
<proteinExistence type="predicted"/>
<dbReference type="InterPro" id="IPR002156">
    <property type="entry name" value="RNaseH_domain"/>
</dbReference>
<dbReference type="CDD" id="cd06222">
    <property type="entry name" value="RNase_H_like"/>
    <property type="match status" value="1"/>
</dbReference>
<dbReference type="PANTHER" id="PTHR47723:SF24">
    <property type="entry name" value="RNASE H TYPE-1 DOMAIN-CONTAINING PROTEIN"/>
    <property type="match status" value="1"/>
</dbReference>
<accession>A0ABR0QZA9</accession>
<keyword evidence="3" id="KW-1185">Reference proteome</keyword>
<sequence>MRTKGWQLPASSWVKINVDGLVSMNRLKAIIARVMRGPSEGWLVGFRMITGMLDIFNIEAKAILEGLKLAWDKGFRKVEVEKVITHY</sequence>
<dbReference type="EMBL" id="JARKNE010000001">
    <property type="protein sequence ID" value="KAK5844589.1"/>
    <property type="molecule type" value="Genomic_DNA"/>
</dbReference>
<evidence type="ECO:0000313" key="2">
    <source>
        <dbReference type="EMBL" id="KAK5844589.1"/>
    </source>
</evidence>
<dbReference type="PANTHER" id="PTHR47723">
    <property type="entry name" value="OS05G0353850 PROTEIN"/>
    <property type="match status" value="1"/>
</dbReference>
<dbReference type="Proteomes" id="UP001358586">
    <property type="component" value="Chromosome 1"/>
</dbReference>
<dbReference type="Gene3D" id="3.30.420.10">
    <property type="entry name" value="Ribonuclease H-like superfamily/Ribonuclease H"/>
    <property type="match status" value="1"/>
</dbReference>
<evidence type="ECO:0000313" key="3">
    <source>
        <dbReference type="Proteomes" id="UP001358586"/>
    </source>
</evidence>
<evidence type="ECO:0000259" key="1">
    <source>
        <dbReference type="Pfam" id="PF13456"/>
    </source>
</evidence>
<dbReference type="InterPro" id="IPR044730">
    <property type="entry name" value="RNase_H-like_dom_plant"/>
</dbReference>
<dbReference type="InterPro" id="IPR036397">
    <property type="entry name" value="RNaseH_sf"/>
</dbReference>
<comment type="caution">
    <text evidence="2">The sequence shown here is derived from an EMBL/GenBank/DDBJ whole genome shotgun (WGS) entry which is preliminary data.</text>
</comment>
<dbReference type="Pfam" id="PF13456">
    <property type="entry name" value="RVT_3"/>
    <property type="match status" value="1"/>
</dbReference>
<organism evidence="2 3">
    <name type="scientific">Gossypium arboreum</name>
    <name type="common">Tree cotton</name>
    <name type="synonym">Gossypium nanking</name>
    <dbReference type="NCBI Taxonomy" id="29729"/>
    <lineage>
        <taxon>Eukaryota</taxon>
        <taxon>Viridiplantae</taxon>
        <taxon>Streptophyta</taxon>
        <taxon>Embryophyta</taxon>
        <taxon>Tracheophyta</taxon>
        <taxon>Spermatophyta</taxon>
        <taxon>Magnoliopsida</taxon>
        <taxon>eudicotyledons</taxon>
        <taxon>Gunneridae</taxon>
        <taxon>Pentapetalae</taxon>
        <taxon>rosids</taxon>
        <taxon>malvids</taxon>
        <taxon>Malvales</taxon>
        <taxon>Malvaceae</taxon>
        <taxon>Malvoideae</taxon>
        <taxon>Gossypium</taxon>
    </lineage>
</organism>
<gene>
    <name evidence="2" type="ORF">PVK06_000729</name>
</gene>
<dbReference type="InterPro" id="IPR053151">
    <property type="entry name" value="RNase_H-like"/>
</dbReference>
<name>A0ABR0QZA9_GOSAR</name>
<reference evidence="2 3" key="1">
    <citation type="submission" date="2023-03" db="EMBL/GenBank/DDBJ databases">
        <title>WGS of Gossypium arboreum.</title>
        <authorList>
            <person name="Yu D."/>
        </authorList>
    </citation>
    <scope>NUCLEOTIDE SEQUENCE [LARGE SCALE GENOMIC DNA]</scope>
    <source>
        <tissue evidence="2">Leaf</tissue>
    </source>
</reference>